<dbReference type="GO" id="GO:0043041">
    <property type="term" value="P:amino acid activation for nonribosomal peptide biosynthetic process"/>
    <property type="evidence" value="ECO:0007669"/>
    <property type="project" value="TreeGrafter"/>
</dbReference>
<dbReference type="Proteomes" id="UP000054537">
    <property type="component" value="Unassembled WGS sequence"/>
</dbReference>
<evidence type="ECO:0000313" key="3">
    <source>
        <dbReference type="Proteomes" id="UP000054537"/>
    </source>
</evidence>
<protein>
    <recommendedName>
        <fullName evidence="1">Condensation domain-containing protein</fullName>
    </recommendedName>
</protein>
<sequence length="427" mass="46437">MLAVTAEDAEGGEPSGKTIPMVCLVPGRVDLAALEEAVRRLILRHPVLQYRFVEDGETVALDRVGVRAIHCEVTDAADLVTGDVSRKAADAAIDRYVRTRLDHPFDVLGWPLVRVGVVRGDPTVCYLSADHLVADAWSQSLVSLELPVLYQTVLTGAPDPLPPPADFFTFAAAQRGRFTAGAGLELPMTALRRSLGGRLLHPPFGLDLSWDETGSRYERRHVLDAGELAAVAAWCKELKSTLFMAVVAAFGAALREVGGVREAGMLIATHNRDDDRVRTGIGWYANMLPLYFPVTGDLASTVREVRRALMATLEFHELPLARAAGELPPEQARDDHPTCFLSFTDDRGSVRADGPVREMVDTAMEHGWSRDSMPPARRRGYGMWISLRDDGLGFAAASPTPHGSGGRLAELEAAFAEALVNMRPPSW</sequence>
<dbReference type="GO" id="GO:0031177">
    <property type="term" value="F:phosphopantetheine binding"/>
    <property type="evidence" value="ECO:0007669"/>
    <property type="project" value="TreeGrafter"/>
</dbReference>
<gene>
    <name evidence="2" type="ORF">MB27_05345</name>
</gene>
<accession>A0A0A6XDW3</accession>
<comment type="caution">
    <text evidence="2">The sequence shown here is derived from an EMBL/GenBank/DDBJ whole genome shotgun (WGS) entry which is preliminary data.</text>
</comment>
<reference evidence="2 3" key="1">
    <citation type="submission" date="2014-10" db="EMBL/GenBank/DDBJ databases">
        <title>Draft genome sequence of Actinoplanes utahensis NRRL 12052.</title>
        <authorList>
            <person name="Velasco-Bucheli B."/>
            <person name="del Cerro C."/>
            <person name="Hormigo D."/>
            <person name="Garcia J.L."/>
            <person name="Acebal C."/>
            <person name="Arroyo M."/>
            <person name="de la Mata I."/>
        </authorList>
    </citation>
    <scope>NUCLEOTIDE SEQUENCE [LARGE SCALE GENOMIC DNA]</scope>
    <source>
        <strain evidence="2 3">NRRL 12052</strain>
    </source>
</reference>
<dbReference type="PANTHER" id="PTHR45527:SF1">
    <property type="entry name" value="FATTY ACID SYNTHASE"/>
    <property type="match status" value="1"/>
</dbReference>
<dbReference type="GO" id="GO:0005829">
    <property type="term" value="C:cytosol"/>
    <property type="evidence" value="ECO:0007669"/>
    <property type="project" value="TreeGrafter"/>
</dbReference>
<dbReference type="GO" id="GO:0009239">
    <property type="term" value="P:enterobactin biosynthetic process"/>
    <property type="evidence" value="ECO:0007669"/>
    <property type="project" value="TreeGrafter"/>
</dbReference>
<proteinExistence type="predicted"/>
<keyword evidence="3" id="KW-1185">Reference proteome</keyword>
<name>A0A0A6XDW3_ACTUT</name>
<dbReference type="GO" id="GO:0008610">
    <property type="term" value="P:lipid biosynthetic process"/>
    <property type="evidence" value="ECO:0007669"/>
    <property type="project" value="UniProtKB-ARBA"/>
</dbReference>
<evidence type="ECO:0000313" key="2">
    <source>
        <dbReference type="EMBL" id="KHD78272.1"/>
    </source>
</evidence>
<dbReference type="eggNOG" id="COG1020">
    <property type="taxonomic scope" value="Bacteria"/>
</dbReference>
<dbReference type="AlphaFoldDB" id="A0A0A6XDW3"/>
<dbReference type="Gene3D" id="3.30.559.30">
    <property type="entry name" value="Nonribosomal peptide synthetase, condensation domain"/>
    <property type="match status" value="1"/>
</dbReference>
<organism evidence="2 3">
    <name type="scientific">Actinoplanes utahensis</name>
    <dbReference type="NCBI Taxonomy" id="1869"/>
    <lineage>
        <taxon>Bacteria</taxon>
        <taxon>Bacillati</taxon>
        <taxon>Actinomycetota</taxon>
        <taxon>Actinomycetes</taxon>
        <taxon>Micromonosporales</taxon>
        <taxon>Micromonosporaceae</taxon>
        <taxon>Actinoplanes</taxon>
    </lineage>
</organism>
<dbReference type="Pfam" id="PF00668">
    <property type="entry name" value="Condensation"/>
    <property type="match status" value="2"/>
</dbReference>
<dbReference type="GO" id="GO:0047527">
    <property type="term" value="F:2,3-dihydroxybenzoate-serine ligase activity"/>
    <property type="evidence" value="ECO:0007669"/>
    <property type="project" value="TreeGrafter"/>
</dbReference>
<dbReference type="EMBL" id="JRTT01000005">
    <property type="protein sequence ID" value="KHD78272.1"/>
    <property type="molecule type" value="Genomic_DNA"/>
</dbReference>
<dbReference type="GO" id="GO:0009366">
    <property type="term" value="C:enterobactin synthetase complex"/>
    <property type="evidence" value="ECO:0007669"/>
    <property type="project" value="TreeGrafter"/>
</dbReference>
<feature type="domain" description="Condensation" evidence="1">
    <location>
        <begin position="19"/>
        <end position="175"/>
    </location>
</feature>
<evidence type="ECO:0000259" key="1">
    <source>
        <dbReference type="Pfam" id="PF00668"/>
    </source>
</evidence>
<feature type="domain" description="Condensation" evidence="1">
    <location>
        <begin position="223"/>
        <end position="337"/>
    </location>
</feature>
<dbReference type="InterPro" id="IPR023213">
    <property type="entry name" value="CAT-like_dom_sf"/>
</dbReference>
<dbReference type="SUPFAM" id="SSF52777">
    <property type="entry name" value="CoA-dependent acyltransferases"/>
    <property type="match status" value="2"/>
</dbReference>
<dbReference type="InterPro" id="IPR001242">
    <property type="entry name" value="Condensation_dom"/>
</dbReference>
<dbReference type="Gene3D" id="3.30.559.10">
    <property type="entry name" value="Chloramphenicol acetyltransferase-like domain"/>
    <property type="match status" value="1"/>
</dbReference>
<dbReference type="STRING" id="1869.MB27_05345"/>
<dbReference type="PANTHER" id="PTHR45527">
    <property type="entry name" value="NONRIBOSOMAL PEPTIDE SYNTHETASE"/>
    <property type="match status" value="1"/>
</dbReference>